<reference evidence="1" key="1">
    <citation type="submission" date="2014-09" db="EMBL/GenBank/DDBJ databases">
        <authorList>
            <person name="Magalhaes I.L.F."/>
            <person name="Oliveira U."/>
            <person name="Santos F.R."/>
            <person name="Vidigal T.H.D.A."/>
            <person name="Brescovit A.D."/>
            <person name="Santos A.J."/>
        </authorList>
    </citation>
    <scope>NUCLEOTIDE SEQUENCE</scope>
    <source>
        <tissue evidence="1">Shoot tissue taken approximately 20 cm above the soil surface</tissue>
    </source>
</reference>
<evidence type="ECO:0000313" key="1">
    <source>
        <dbReference type="EMBL" id="JAD83092.1"/>
    </source>
</evidence>
<dbReference type="AlphaFoldDB" id="A0A0A9DH70"/>
<protein>
    <submittedName>
        <fullName evidence="1">Uncharacterized protein</fullName>
    </submittedName>
</protein>
<organism evidence="1">
    <name type="scientific">Arundo donax</name>
    <name type="common">Giant reed</name>
    <name type="synonym">Donax arundinaceus</name>
    <dbReference type="NCBI Taxonomy" id="35708"/>
    <lineage>
        <taxon>Eukaryota</taxon>
        <taxon>Viridiplantae</taxon>
        <taxon>Streptophyta</taxon>
        <taxon>Embryophyta</taxon>
        <taxon>Tracheophyta</taxon>
        <taxon>Spermatophyta</taxon>
        <taxon>Magnoliopsida</taxon>
        <taxon>Liliopsida</taxon>
        <taxon>Poales</taxon>
        <taxon>Poaceae</taxon>
        <taxon>PACMAD clade</taxon>
        <taxon>Arundinoideae</taxon>
        <taxon>Arundineae</taxon>
        <taxon>Arundo</taxon>
    </lineage>
</organism>
<name>A0A0A9DH70_ARUDO</name>
<reference evidence="1" key="2">
    <citation type="journal article" date="2015" name="Data Brief">
        <title>Shoot transcriptome of the giant reed, Arundo donax.</title>
        <authorList>
            <person name="Barrero R.A."/>
            <person name="Guerrero F.D."/>
            <person name="Moolhuijzen P."/>
            <person name="Goolsby J.A."/>
            <person name="Tidwell J."/>
            <person name="Bellgard S.E."/>
            <person name="Bellgard M.I."/>
        </authorList>
    </citation>
    <scope>NUCLEOTIDE SEQUENCE</scope>
    <source>
        <tissue evidence="1">Shoot tissue taken approximately 20 cm above the soil surface</tissue>
    </source>
</reference>
<proteinExistence type="predicted"/>
<sequence length="103" mass="11762">MHWARWVRYGSACELLLSVGTRLWSSELNAASNFKIDSDITTLSDASFSCWSLSCDLFILDLDFPDFDAFSGLATSMDGMRSWMEVAYWRHKAFSFSTFCVCK</sequence>
<accession>A0A0A9DH70</accession>
<dbReference type="EMBL" id="GBRH01214803">
    <property type="protein sequence ID" value="JAD83092.1"/>
    <property type="molecule type" value="Transcribed_RNA"/>
</dbReference>